<protein>
    <submittedName>
        <fullName evidence="1">Uncharacterized protein</fullName>
    </submittedName>
</protein>
<proteinExistence type="predicted"/>
<dbReference type="VEuPathDB" id="PiroplasmaDB:TA21375"/>
<accession>A0A3B0MFL1</accession>
<dbReference type="EMBL" id="UIVS01000001">
    <property type="protein sequence ID" value="SVP89638.1"/>
    <property type="molecule type" value="Genomic_DNA"/>
</dbReference>
<name>A0A3B0MFL1_THEAN</name>
<reference evidence="1" key="1">
    <citation type="submission" date="2018-07" db="EMBL/GenBank/DDBJ databases">
        <authorList>
            <person name="Quirk P.G."/>
            <person name="Krulwich T.A."/>
        </authorList>
    </citation>
    <scope>NUCLEOTIDE SEQUENCE</scope>
    <source>
        <strain evidence="1">Anand</strain>
    </source>
</reference>
<gene>
    <name evidence="1" type="ORF">TAT_000033900</name>
    <name evidence="2" type="ORF">TAV_000033500</name>
</gene>
<sequence>MVIIGIMKSKGIYDPYVFMGNWGGSHGPVTADGDLTLTPSTTGNYENSKREITLTITSATYTNKSSNETLTLSDTSNSTLKLTSDTAITSGGQTYTLNRSSLTLTLTAADTNFTPGIYNVFLNITSNISLTGTTTIKLKQTKDSEGKQTTVSLGTYNITTTGNTKFTGTPQDTDLHSSHQSTNCCFFGKQNTWSTKPKMSTALYIIFYVS</sequence>
<dbReference type="EMBL" id="UIVT01000001">
    <property type="protein sequence ID" value="SVP88475.1"/>
    <property type="molecule type" value="Genomic_DNA"/>
</dbReference>
<evidence type="ECO:0000313" key="2">
    <source>
        <dbReference type="EMBL" id="SVP89638.1"/>
    </source>
</evidence>
<evidence type="ECO:0000313" key="1">
    <source>
        <dbReference type="EMBL" id="SVP88475.1"/>
    </source>
</evidence>
<organism evidence="1">
    <name type="scientific">Theileria annulata</name>
    <dbReference type="NCBI Taxonomy" id="5874"/>
    <lineage>
        <taxon>Eukaryota</taxon>
        <taxon>Sar</taxon>
        <taxon>Alveolata</taxon>
        <taxon>Apicomplexa</taxon>
        <taxon>Aconoidasida</taxon>
        <taxon>Piroplasmida</taxon>
        <taxon>Theileriidae</taxon>
        <taxon>Theileria</taxon>
    </lineage>
</organism>
<dbReference type="AlphaFoldDB" id="A0A3B0MFL1"/>